<reference evidence="3 4" key="1">
    <citation type="submission" date="2020-08" db="EMBL/GenBank/DDBJ databases">
        <title>Sequencing the genomes of 1000 actinobacteria strains.</title>
        <authorList>
            <person name="Klenk H.-P."/>
        </authorList>
    </citation>
    <scope>NUCLEOTIDE SEQUENCE [LARGE SCALE GENOMIC DNA]</scope>
    <source>
        <strain evidence="3 4">DSM 20419</strain>
    </source>
</reference>
<protein>
    <recommendedName>
        <fullName evidence="2">Calcineurin-like phosphoesterase domain-containing protein</fullName>
    </recommendedName>
</protein>
<comment type="caution">
    <text evidence="3">The sequence shown here is derived from an EMBL/GenBank/DDBJ whole genome shotgun (WGS) entry which is preliminary data.</text>
</comment>
<dbReference type="Pfam" id="PF00149">
    <property type="entry name" value="Metallophos"/>
    <property type="match status" value="1"/>
</dbReference>
<proteinExistence type="predicted"/>
<name>A0A7W4UNN0_9MICO</name>
<sequence>MTRVRDDIGLLCEPYLLRPDESSVEVAWVTDGRPPESRLVYAAAEVAEQLANLTATELQSSELAILLPGAVTVDASSTHLKAMAEDRESALPTGLIELRRALETEVTVAREVWRVSARATGLVPGRDYAYRVVSGGAASRVARLSPAPPADVPLLRILLTSDHQLGASVPGAMEQATVTAGAFDAVLYAGDFVNVPDRASEWFDDARGSAFFPSMQGILPSTPIFPVVGNHEVQGRREEGAMLAESFESALPLAACADGHSLSNYETLFPSVSGSRYYAVTFGGVRIIALSAARVWRSDRADDHPEDRFVSSRYQEARRVLGDPLGQRYGSHIIDDLRAGSEQHDWLRRELASPAFAEARLRIVVMHESPHSIGVNAMPHFAHPVRLEERNAAGEVSGVRYDYPSSENILLRDIAPLLEAAGVELVLGGHSHLWSRFTSKAGVHYLETSHAGSTHGAFDRSSGRRRAGPPRQWNVYDALSQGDPGGLAPVVPTISPRRGVADLPLPYVADPDLSIFSVLTVSADAGAVVGSYVYDTRTPEAPAHLFDEFALG</sequence>
<dbReference type="InterPro" id="IPR029052">
    <property type="entry name" value="Metallo-depent_PP-like"/>
</dbReference>
<accession>A0A7W4UNN0</accession>
<dbReference type="PANTHER" id="PTHR22953">
    <property type="entry name" value="ACID PHOSPHATASE RELATED"/>
    <property type="match status" value="1"/>
</dbReference>
<dbReference type="EMBL" id="JACHWJ010000001">
    <property type="protein sequence ID" value="MBB2957207.1"/>
    <property type="molecule type" value="Genomic_DNA"/>
</dbReference>
<dbReference type="GO" id="GO:0003993">
    <property type="term" value="F:acid phosphatase activity"/>
    <property type="evidence" value="ECO:0007669"/>
    <property type="project" value="InterPro"/>
</dbReference>
<dbReference type="RefSeq" id="WP_183623750.1">
    <property type="nucleotide sequence ID" value="NZ_JACHWJ010000001.1"/>
</dbReference>
<dbReference type="Gene3D" id="3.60.21.10">
    <property type="match status" value="1"/>
</dbReference>
<evidence type="ECO:0000313" key="4">
    <source>
        <dbReference type="Proteomes" id="UP000545286"/>
    </source>
</evidence>
<dbReference type="InterPro" id="IPR004843">
    <property type="entry name" value="Calcineurin-like_PHP"/>
</dbReference>
<feature type="domain" description="Calcineurin-like phosphoesterase" evidence="2">
    <location>
        <begin position="156"/>
        <end position="432"/>
    </location>
</feature>
<evidence type="ECO:0000256" key="1">
    <source>
        <dbReference type="ARBA" id="ARBA00022729"/>
    </source>
</evidence>
<dbReference type="InterPro" id="IPR039331">
    <property type="entry name" value="PAPs-like"/>
</dbReference>
<dbReference type="Proteomes" id="UP000545286">
    <property type="component" value="Unassembled WGS sequence"/>
</dbReference>
<keyword evidence="4" id="KW-1185">Reference proteome</keyword>
<dbReference type="SUPFAM" id="SSF56300">
    <property type="entry name" value="Metallo-dependent phosphatases"/>
    <property type="match status" value="1"/>
</dbReference>
<organism evidence="3 4">
    <name type="scientific">Pseudoclavibacter helvolus</name>
    <dbReference type="NCBI Taxonomy" id="255205"/>
    <lineage>
        <taxon>Bacteria</taxon>
        <taxon>Bacillati</taxon>
        <taxon>Actinomycetota</taxon>
        <taxon>Actinomycetes</taxon>
        <taxon>Micrococcales</taxon>
        <taxon>Microbacteriaceae</taxon>
        <taxon>Pseudoclavibacter</taxon>
    </lineage>
</organism>
<evidence type="ECO:0000313" key="3">
    <source>
        <dbReference type="EMBL" id="MBB2957207.1"/>
    </source>
</evidence>
<dbReference type="PANTHER" id="PTHR22953:SF153">
    <property type="entry name" value="PURPLE ACID PHOSPHATASE"/>
    <property type="match status" value="1"/>
</dbReference>
<gene>
    <name evidence="3" type="ORF">FHX72_001319</name>
</gene>
<dbReference type="AlphaFoldDB" id="A0A7W4UNN0"/>
<evidence type="ECO:0000259" key="2">
    <source>
        <dbReference type="Pfam" id="PF00149"/>
    </source>
</evidence>
<keyword evidence="1" id="KW-0732">Signal</keyword>